<dbReference type="EMBL" id="KQ087277">
    <property type="protein sequence ID" value="KLT38923.1"/>
    <property type="molecule type" value="Genomic_DNA"/>
</dbReference>
<name>A0A0J0XCZ3_9TREE</name>
<keyword evidence="3" id="KW-1185">Reference proteome</keyword>
<organism evidence="2 3">
    <name type="scientific">Cutaneotrichosporon oleaginosum</name>
    <dbReference type="NCBI Taxonomy" id="879819"/>
    <lineage>
        <taxon>Eukaryota</taxon>
        <taxon>Fungi</taxon>
        <taxon>Dikarya</taxon>
        <taxon>Basidiomycota</taxon>
        <taxon>Agaricomycotina</taxon>
        <taxon>Tremellomycetes</taxon>
        <taxon>Trichosporonales</taxon>
        <taxon>Trichosporonaceae</taxon>
        <taxon>Cutaneotrichosporon</taxon>
    </lineage>
</organism>
<dbReference type="Proteomes" id="UP000053611">
    <property type="component" value="Unassembled WGS sequence"/>
</dbReference>
<feature type="region of interest" description="Disordered" evidence="1">
    <location>
        <begin position="1"/>
        <end position="66"/>
    </location>
</feature>
<dbReference type="AlphaFoldDB" id="A0A0J0XCZ3"/>
<gene>
    <name evidence="2" type="ORF">CC85DRAFT_289054</name>
</gene>
<sequence>MFASTKRSAIDAYEREEVRLTRQTSKRPTPADASRLAPRASRPTSDARHSRCRPRTGRRLARTVSV</sequence>
<accession>A0A0J0XCZ3</accession>
<evidence type="ECO:0000256" key="1">
    <source>
        <dbReference type="SAM" id="MobiDB-lite"/>
    </source>
</evidence>
<feature type="compositionally biased region" description="Basic and acidic residues" evidence="1">
    <location>
        <begin position="8"/>
        <end position="20"/>
    </location>
</feature>
<evidence type="ECO:0000313" key="2">
    <source>
        <dbReference type="EMBL" id="KLT38923.1"/>
    </source>
</evidence>
<proteinExistence type="predicted"/>
<reference evidence="2 3" key="1">
    <citation type="submission" date="2015-03" db="EMBL/GenBank/DDBJ databases">
        <title>Genomics and transcriptomics of the oil-accumulating basidiomycete yeast T. oleaginosus allow insights into substrate utilization and the diverse evolutionary trajectories of mating systems in fungi.</title>
        <authorList>
            <consortium name="DOE Joint Genome Institute"/>
            <person name="Kourist R."/>
            <person name="Kracht O."/>
            <person name="Bracharz F."/>
            <person name="Lipzen A."/>
            <person name="Nolan M."/>
            <person name="Ohm R."/>
            <person name="Grigoriev I."/>
            <person name="Sun S."/>
            <person name="Heitman J."/>
            <person name="Bruck T."/>
            <person name="Nowrousian M."/>
        </authorList>
    </citation>
    <scope>NUCLEOTIDE SEQUENCE [LARGE SCALE GENOMIC DNA]</scope>
    <source>
        <strain evidence="2 3">IBC0246</strain>
    </source>
</reference>
<feature type="compositionally biased region" description="Basic residues" evidence="1">
    <location>
        <begin position="50"/>
        <end position="66"/>
    </location>
</feature>
<evidence type="ECO:0000313" key="3">
    <source>
        <dbReference type="Proteomes" id="UP000053611"/>
    </source>
</evidence>
<protein>
    <submittedName>
        <fullName evidence="2">Uncharacterized protein</fullName>
    </submittedName>
</protein>
<feature type="non-terminal residue" evidence="2">
    <location>
        <position position="66"/>
    </location>
</feature>